<keyword evidence="6" id="KW-1185">Reference proteome</keyword>
<organism evidence="3 6">
    <name type="scientific">Didymodactylos carnosus</name>
    <dbReference type="NCBI Taxonomy" id="1234261"/>
    <lineage>
        <taxon>Eukaryota</taxon>
        <taxon>Metazoa</taxon>
        <taxon>Spiralia</taxon>
        <taxon>Gnathifera</taxon>
        <taxon>Rotifera</taxon>
        <taxon>Eurotatoria</taxon>
        <taxon>Bdelloidea</taxon>
        <taxon>Philodinida</taxon>
        <taxon>Philodinidae</taxon>
        <taxon>Didymodactylos</taxon>
    </lineage>
</organism>
<evidence type="ECO:0000313" key="4">
    <source>
        <dbReference type="EMBL" id="CAF3762548.1"/>
    </source>
</evidence>
<protein>
    <submittedName>
        <fullName evidence="3">Uncharacterized protein</fullName>
    </submittedName>
</protein>
<reference evidence="3" key="1">
    <citation type="submission" date="2021-02" db="EMBL/GenBank/DDBJ databases">
        <authorList>
            <person name="Nowell W R."/>
        </authorList>
    </citation>
    <scope>NUCLEOTIDE SEQUENCE</scope>
</reference>
<dbReference type="EMBL" id="CAJOBC010004305">
    <property type="protein sequence ID" value="CAF3822696.1"/>
    <property type="molecule type" value="Genomic_DNA"/>
</dbReference>
<evidence type="ECO:0000256" key="1">
    <source>
        <dbReference type="SAM" id="SignalP"/>
    </source>
</evidence>
<dbReference type="AlphaFoldDB" id="A0A814KRT1"/>
<evidence type="ECO:0000313" key="3">
    <source>
        <dbReference type="EMBL" id="CAF1053448.1"/>
    </source>
</evidence>
<dbReference type="OrthoDB" id="10025474at2759"/>
<dbReference type="Proteomes" id="UP000681722">
    <property type="component" value="Unassembled WGS sequence"/>
</dbReference>
<dbReference type="Proteomes" id="UP000677228">
    <property type="component" value="Unassembled WGS sequence"/>
</dbReference>
<comment type="caution">
    <text evidence="3">The sequence shown here is derived from an EMBL/GenBank/DDBJ whole genome shotgun (WGS) entry which is preliminary data.</text>
</comment>
<feature type="chain" id="PRO_5035601422" evidence="1">
    <location>
        <begin position="21"/>
        <end position="639"/>
    </location>
</feature>
<gene>
    <name evidence="3" type="ORF">GPM918_LOCUS16405</name>
    <name evidence="2" type="ORF">OVA965_LOCUS14150</name>
    <name evidence="5" type="ORF">SRO942_LOCUS16402</name>
    <name evidence="4" type="ORF">TMI583_LOCUS14153</name>
</gene>
<keyword evidence="1" id="KW-0732">Signal</keyword>
<dbReference type="Proteomes" id="UP000682733">
    <property type="component" value="Unassembled WGS sequence"/>
</dbReference>
<dbReference type="EMBL" id="CAJNOQ010004306">
    <property type="protein sequence ID" value="CAF1053448.1"/>
    <property type="molecule type" value="Genomic_DNA"/>
</dbReference>
<evidence type="ECO:0000313" key="2">
    <source>
        <dbReference type="EMBL" id="CAF0992576.1"/>
    </source>
</evidence>
<dbReference type="EMBL" id="CAJNOK010006068">
    <property type="protein sequence ID" value="CAF0992576.1"/>
    <property type="molecule type" value="Genomic_DNA"/>
</dbReference>
<name>A0A814KRT1_9BILA</name>
<feature type="signal peptide" evidence="1">
    <location>
        <begin position="1"/>
        <end position="20"/>
    </location>
</feature>
<dbReference type="Proteomes" id="UP000663829">
    <property type="component" value="Unassembled WGS sequence"/>
</dbReference>
<sequence length="639" mass="74022">MHAQSFYILFIILLFKTTTCEKDINSTINELIHIIADYQVLKPRNYTPPVRWEEDLGLYRSEIRINIAGNPAVAELRKNEFVYVFDNNIFATGWILTTLLEANMYGNTPLTIDAERLSLTLDTIAAFHNHNDAENNCNMQFWSQMYNETTKTWISTPINVRSLIVNLDGNLSELERLLKLIGLENAAQLIDIILVQSKTFLDAFEIPADFDDTYLNIGLGATLKMIQNQYPSAYKQWLSSNKNFKKLCNDTVKYAYHPTSSQIDQNTIDPRTYFWLRDFLHDYIEKQKKNPILVTTWIQNITEVRTQAAKGVKMPFNLNNVDVTVSANVLYGITSAILNQVEDFPLYFNNDMQDLYESTGALIAWAIINNMKDRPDLAQVYYPSTYNFLWYASRTLFILERARREQQKYPVVFDTVYDLLADAYRNHVLIIFKNTVHIDDDSLYYFEDFLGTNDTNIFDKQTPTGEDRLFSTAQAVNVLLASFTSFNSTIKQLQWIKTSSISDVKVIVDKCVQWLLKNIFSNKYKPYNCFFSGSVKGFDQLPFWYPANLYQFINGTTFDPDHIVVDNPTLENTICGVQGLIDENEYNRMIEQTHFNVSTPTTFNGYNQPKNEFPFWSSQPYTYSSTLLALAQYNNIEKQ</sequence>
<dbReference type="EMBL" id="CAJOBA010006075">
    <property type="protein sequence ID" value="CAF3762548.1"/>
    <property type="molecule type" value="Genomic_DNA"/>
</dbReference>
<evidence type="ECO:0000313" key="5">
    <source>
        <dbReference type="EMBL" id="CAF3822696.1"/>
    </source>
</evidence>
<accession>A0A814KRT1</accession>
<evidence type="ECO:0000313" key="6">
    <source>
        <dbReference type="Proteomes" id="UP000663829"/>
    </source>
</evidence>
<proteinExistence type="predicted"/>